<sequence length="81" mass="9424">MALENIILALIGVLLVFVFGMLNYKINRAVSKDQFEENKENTKDRLSLGVDRFNRIEDKADRNTNRITIIETQLGERIKKE</sequence>
<evidence type="ECO:0000256" key="1">
    <source>
        <dbReference type="SAM" id="Phobius"/>
    </source>
</evidence>
<gene>
    <name evidence="2" type="ORF">MM171A02068_0008</name>
    <name evidence="3" type="ORF">MM171B02023_0007</name>
</gene>
<keyword evidence="1" id="KW-1133">Transmembrane helix</keyword>
<feature type="transmembrane region" description="Helical" evidence="1">
    <location>
        <begin position="6"/>
        <end position="24"/>
    </location>
</feature>
<dbReference type="EMBL" id="MT143732">
    <property type="protein sequence ID" value="QJB01774.1"/>
    <property type="molecule type" value="Genomic_DNA"/>
</dbReference>
<protein>
    <submittedName>
        <fullName evidence="3">Uncharacterized protein</fullName>
    </submittedName>
</protein>
<reference evidence="3" key="1">
    <citation type="submission" date="2020-03" db="EMBL/GenBank/DDBJ databases">
        <title>The deep terrestrial virosphere.</title>
        <authorList>
            <person name="Holmfeldt K."/>
            <person name="Nilsson E."/>
            <person name="Simone D."/>
            <person name="Lopez-Fernandez M."/>
            <person name="Wu X."/>
            <person name="de Brujin I."/>
            <person name="Lundin D."/>
            <person name="Andersson A."/>
            <person name="Bertilsson S."/>
            <person name="Dopson M."/>
        </authorList>
    </citation>
    <scope>NUCLEOTIDE SEQUENCE</scope>
    <source>
        <strain evidence="2">MM171A02068</strain>
        <strain evidence="3">MM171B02023</strain>
    </source>
</reference>
<evidence type="ECO:0000313" key="3">
    <source>
        <dbReference type="EMBL" id="QJB01774.1"/>
    </source>
</evidence>
<accession>A0A6M3M3X0</accession>
<name>A0A6M3M3X0_9ZZZZ</name>
<keyword evidence="1" id="KW-0812">Transmembrane</keyword>
<evidence type="ECO:0000313" key="2">
    <source>
        <dbReference type="EMBL" id="QJA98264.1"/>
    </source>
</evidence>
<organism evidence="3">
    <name type="scientific">viral metagenome</name>
    <dbReference type="NCBI Taxonomy" id="1070528"/>
    <lineage>
        <taxon>unclassified sequences</taxon>
        <taxon>metagenomes</taxon>
        <taxon>organismal metagenomes</taxon>
    </lineage>
</organism>
<proteinExistence type="predicted"/>
<keyword evidence="1" id="KW-0472">Membrane</keyword>
<dbReference type="AlphaFoldDB" id="A0A6M3M3X0"/>
<dbReference type="EMBL" id="MT143566">
    <property type="protein sequence ID" value="QJA98264.1"/>
    <property type="molecule type" value="Genomic_DNA"/>
</dbReference>